<organism evidence="4 5">
    <name type="scientific">Haematococcus lacustris</name>
    <name type="common">Green alga</name>
    <name type="synonym">Haematococcus pluvialis</name>
    <dbReference type="NCBI Taxonomy" id="44745"/>
    <lineage>
        <taxon>Eukaryota</taxon>
        <taxon>Viridiplantae</taxon>
        <taxon>Chlorophyta</taxon>
        <taxon>core chlorophytes</taxon>
        <taxon>Chlorophyceae</taxon>
        <taxon>CS clade</taxon>
        <taxon>Chlamydomonadales</taxon>
        <taxon>Haematococcaceae</taxon>
        <taxon>Haematococcus</taxon>
    </lineage>
</organism>
<dbReference type="InterPro" id="IPR012677">
    <property type="entry name" value="Nucleotide-bd_a/b_plait_sf"/>
</dbReference>
<dbReference type="GO" id="GO:0003723">
    <property type="term" value="F:RNA binding"/>
    <property type="evidence" value="ECO:0007669"/>
    <property type="project" value="UniProtKB-UniRule"/>
</dbReference>
<dbReference type="AlphaFoldDB" id="A0A6A0ABU3"/>
<protein>
    <recommendedName>
        <fullName evidence="3">RRM domain-containing protein</fullName>
    </recommendedName>
</protein>
<name>A0A6A0ABU3_HAELA</name>
<comment type="caution">
    <text evidence="4">The sequence shown here is derived from an EMBL/GenBank/DDBJ whole genome shotgun (WGS) entry which is preliminary data.</text>
</comment>
<evidence type="ECO:0000313" key="4">
    <source>
        <dbReference type="EMBL" id="GFH30052.1"/>
    </source>
</evidence>
<evidence type="ECO:0000259" key="3">
    <source>
        <dbReference type="PROSITE" id="PS50102"/>
    </source>
</evidence>
<keyword evidence="5" id="KW-1185">Reference proteome</keyword>
<feature type="non-terminal residue" evidence="4">
    <location>
        <position position="1"/>
    </location>
</feature>
<reference evidence="4 5" key="1">
    <citation type="submission" date="2020-02" db="EMBL/GenBank/DDBJ databases">
        <title>Draft genome sequence of Haematococcus lacustris strain NIES-144.</title>
        <authorList>
            <person name="Morimoto D."/>
            <person name="Nakagawa S."/>
            <person name="Yoshida T."/>
            <person name="Sawayama S."/>
        </authorList>
    </citation>
    <scope>NUCLEOTIDE SEQUENCE [LARGE SCALE GENOMIC DNA]</scope>
    <source>
        <strain evidence="4 5">NIES-144</strain>
    </source>
</reference>
<dbReference type="Gene3D" id="3.30.70.330">
    <property type="match status" value="1"/>
</dbReference>
<feature type="domain" description="RRM" evidence="3">
    <location>
        <begin position="87"/>
        <end position="139"/>
    </location>
</feature>
<dbReference type="InterPro" id="IPR035979">
    <property type="entry name" value="RBD_domain_sf"/>
</dbReference>
<proteinExistence type="predicted"/>
<dbReference type="PANTHER" id="PTHR10352">
    <property type="entry name" value="EUKARYOTIC TRANSLATION INITIATION FACTOR 3 SUBUNIT G"/>
    <property type="match status" value="1"/>
</dbReference>
<dbReference type="Pfam" id="PF00076">
    <property type="entry name" value="RRM_1"/>
    <property type="match status" value="1"/>
</dbReference>
<evidence type="ECO:0000256" key="2">
    <source>
        <dbReference type="PROSITE-ProRule" id="PRU00176"/>
    </source>
</evidence>
<dbReference type="EMBL" id="BLLF01004680">
    <property type="protein sequence ID" value="GFH30052.1"/>
    <property type="molecule type" value="Genomic_DNA"/>
</dbReference>
<gene>
    <name evidence="4" type="ORF">HaLaN_28829</name>
</gene>
<evidence type="ECO:0000313" key="5">
    <source>
        <dbReference type="Proteomes" id="UP000485058"/>
    </source>
</evidence>
<accession>A0A6A0ABU3</accession>
<dbReference type="InterPro" id="IPR000504">
    <property type="entry name" value="RRM_dom"/>
</dbReference>
<dbReference type="SUPFAM" id="SSF54928">
    <property type="entry name" value="RNA-binding domain, RBD"/>
    <property type="match status" value="1"/>
</dbReference>
<sequence length="139" mass="14453">MSPMGMQGMSSYPMGGMGGMGMMGMGGMSLGSMGGLRPGVVGPMANPALHGAHMGLAAPPKLMGGGNSLMQHNKMGSGVADETSKQWKLFVGQVPFEASEADLWGVFSTIGPILELVVLRTPQSKSKGCAFVTYENRER</sequence>
<evidence type="ECO:0000256" key="1">
    <source>
        <dbReference type="ARBA" id="ARBA00022884"/>
    </source>
</evidence>
<dbReference type="Proteomes" id="UP000485058">
    <property type="component" value="Unassembled WGS sequence"/>
</dbReference>
<dbReference type="PROSITE" id="PS50102">
    <property type="entry name" value="RRM"/>
    <property type="match status" value="1"/>
</dbReference>
<keyword evidence="1 2" id="KW-0694">RNA-binding</keyword>